<feature type="non-terminal residue" evidence="1">
    <location>
        <position position="1"/>
    </location>
</feature>
<dbReference type="Proteomes" id="UP000316079">
    <property type="component" value="Unassembled WGS sequence"/>
</dbReference>
<proteinExistence type="predicted"/>
<sequence>GVSHALDRTLTETADSSFSRKSAVVVGPDKLKVTGARAYGQIGVIIVRAAQSSCSIHICVVGGQIGAGNSHCSIEQESGLSPVTELDCQHQNDEGEEEDVSLGFDLSTVETNGEKAWISGFQDLIREPCVLSRVSIHRDHLGDQRACENILLKSYVTSPFGPSSASVALTLMISVPGVAFAAVLRLYPSFPSRQLFHVHPEILRYAPDHKLALHFLRDIVAQINTDASRRKHEQNRETREERR</sequence>
<evidence type="ECO:0000313" key="1">
    <source>
        <dbReference type="EMBL" id="TRY71385.1"/>
    </source>
</evidence>
<accession>A0A553P126</accession>
<gene>
    <name evidence="1" type="ORF">DNTS_003441</name>
</gene>
<keyword evidence="2" id="KW-1185">Reference proteome</keyword>
<reference evidence="1 2" key="1">
    <citation type="journal article" date="2019" name="Sci. Data">
        <title>Hybrid genome assembly and annotation of Danionella translucida.</title>
        <authorList>
            <person name="Kadobianskyi M."/>
            <person name="Schulze L."/>
            <person name="Schuelke M."/>
            <person name="Judkewitz B."/>
        </authorList>
    </citation>
    <scope>NUCLEOTIDE SEQUENCE [LARGE SCALE GENOMIC DNA]</scope>
    <source>
        <strain evidence="1 2">Bolton</strain>
    </source>
</reference>
<evidence type="ECO:0000313" key="2">
    <source>
        <dbReference type="Proteomes" id="UP000316079"/>
    </source>
</evidence>
<dbReference type="AlphaFoldDB" id="A0A553P126"/>
<comment type="caution">
    <text evidence="1">The sequence shown here is derived from an EMBL/GenBank/DDBJ whole genome shotgun (WGS) entry which is preliminary data.</text>
</comment>
<organism evidence="1 2">
    <name type="scientific">Danionella cerebrum</name>
    <dbReference type="NCBI Taxonomy" id="2873325"/>
    <lineage>
        <taxon>Eukaryota</taxon>
        <taxon>Metazoa</taxon>
        <taxon>Chordata</taxon>
        <taxon>Craniata</taxon>
        <taxon>Vertebrata</taxon>
        <taxon>Euteleostomi</taxon>
        <taxon>Actinopterygii</taxon>
        <taxon>Neopterygii</taxon>
        <taxon>Teleostei</taxon>
        <taxon>Ostariophysi</taxon>
        <taxon>Cypriniformes</taxon>
        <taxon>Danionidae</taxon>
        <taxon>Danioninae</taxon>
        <taxon>Danionella</taxon>
    </lineage>
</organism>
<name>A0A553P126_9TELE</name>
<protein>
    <submittedName>
        <fullName evidence="1">Uncharacterized protein</fullName>
    </submittedName>
</protein>
<dbReference type="EMBL" id="SRMA01026755">
    <property type="protein sequence ID" value="TRY71385.1"/>
    <property type="molecule type" value="Genomic_DNA"/>
</dbReference>